<gene>
    <name evidence="9" type="ORF">CVM52_22085</name>
</gene>
<proteinExistence type="inferred from homology"/>
<dbReference type="GO" id="GO:0003697">
    <property type="term" value="F:single-stranded DNA binding"/>
    <property type="evidence" value="ECO:0007669"/>
    <property type="project" value="InterPro"/>
</dbReference>
<comment type="caution">
    <text evidence="9">The sequence shown here is derived from an EMBL/GenBank/DDBJ whole genome shotgun (WGS) entry which is preliminary data.</text>
</comment>
<dbReference type="EMBL" id="PGTB01000177">
    <property type="protein sequence ID" value="PJE34474.1"/>
    <property type="molecule type" value="Genomic_DNA"/>
</dbReference>
<protein>
    <recommendedName>
        <fullName evidence="8">Abasic site processing protein</fullName>
        <ecNumber evidence="8">3.4.-.-</ecNumber>
    </recommendedName>
</protein>
<dbReference type="PANTHER" id="PTHR13604">
    <property type="entry name" value="DC12-RELATED"/>
    <property type="match status" value="1"/>
</dbReference>
<keyword evidence="7" id="KW-0456">Lyase</keyword>
<evidence type="ECO:0000256" key="2">
    <source>
        <dbReference type="ARBA" id="ARBA00022670"/>
    </source>
</evidence>
<dbReference type="InterPro" id="IPR003738">
    <property type="entry name" value="SRAP"/>
</dbReference>
<dbReference type="Proteomes" id="UP000231553">
    <property type="component" value="Unassembled WGS sequence"/>
</dbReference>
<name>A0A2M8IVC3_9RHOB</name>
<keyword evidence="6" id="KW-0238">DNA-binding</keyword>
<dbReference type="Gene3D" id="3.90.1680.10">
    <property type="entry name" value="SOS response associated peptidase-like"/>
    <property type="match status" value="1"/>
</dbReference>
<organism evidence="9 10">
    <name type="scientific">Pseudooceanicola lipolyticus</name>
    <dbReference type="NCBI Taxonomy" id="2029104"/>
    <lineage>
        <taxon>Bacteria</taxon>
        <taxon>Pseudomonadati</taxon>
        <taxon>Pseudomonadota</taxon>
        <taxon>Alphaproteobacteria</taxon>
        <taxon>Rhodobacterales</taxon>
        <taxon>Paracoccaceae</taxon>
        <taxon>Pseudooceanicola</taxon>
    </lineage>
</organism>
<evidence type="ECO:0000256" key="8">
    <source>
        <dbReference type="RuleBase" id="RU364100"/>
    </source>
</evidence>
<sequence length="228" mass="25995">MCGRFAAGHLTQAQMLKIMRDFLDAPKVEEGEAPQAVTGWNIKPTQQVRVGYLHEDGAVATTARWWFVPHWHKGEAGDWKATTFNAKVETAREKPTFRIAWTSGRCIIPAIGYYEWTGSKGKKQPWFIRPETNTDLFFFAGLMSRLPNGLRTCTILTRAADPKITALHPRMPIILRQAQCRDWLTAAVSDDEVIEDYGTGWQHQTYRVRPFGRDDDGPELIERDGFDL</sequence>
<dbReference type="GO" id="GO:0006508">
    <property type="term" value="P:proteolysis"/>
    <property type="evidence" value="ECO:0007669"/>
    <property type="project" value="UniProtKB-KW"/>
</dbReference>
<comment type="similarity">
    <text evidence="1 8">Belongs to the SOS response-associated peptidase family.</text>
</comment>
<dbReference type="SUPFAM" id="SSF143081">
    <property type="entry name" value="BB1717-like"/>
    <property type="match status" value="1"/>
</dbReference>
<evidence type="ECO:0000256" key="5">
    <source>
        <dbReference type="ARBA" id="ARBA00023124"/>
    </source>
</evidence>
<evidence type="ECO:0000313" key="9">
    <source>
        <dbReference type="EMBL" id="PJE34474.1"/>
    </source>
</evidence>
<dbReference type="GO" id="GO:0016829">
    <property type="term" value="F:lyase activity"/>
    <property type="evidence" value="ECO:0007669"/>
    <property type="project" value="UniProtKB-KW"/>
</dbReference>
<evidence type="ECO:0000256" key="3">
    <source>
        <dbReference type="ARBA" id="ARBA00022763"/>
    </source>
</evidence>
<keyword evidence="5" id="KW-0190">Covalent protein-DNA linkage</keyword>
<dbReference type="PANTHER" id="PTHR13604:SF0">
    <property type="entry name" value="ABASIC SITE PROCESSING PROTEIN HMCES"/>
    <property type="match status" value="1"/>
</dbReference>
<evidence type="ECO:0000256" key="6">
    <source>
        <dbReference type="ARBA" id="ARBA00023125"/>
    </source>
</evidence>
<dbReference type="RefSeq" id="WP_100164545.1">
    <property type="nucleotide sequence ID" value="NZ_PGTB01000177.1"/>
</dbReference>
<reference evidence="9 10" key="1">
    <citation type="journal article" date="2018" name="Int. J. Syst. Evol. Microbiol.">
        <title>Pseudooceanicola lipolyticus sp. nov., a marine alphaproteobacterium, reclassification of Oceanicola flagellatus as Pseudooceanicola flagellatus comb. nov. and emended description of the genus Pseudooceanicola.</title>
        <authorList>
            <person name="Huang M.-M."/>
            <person name="Guo L.-L."/>
            <person name="Wu Y.-H."/>
            <person name="Lai Q.-L."/>
            <person name="Shao Z.-Z."/>
            <person name="Wang C.-S."/>
            <person name="Wu M."/>
            <person name="Xu X.-W."/>
        </authorList>
    </citation>
    <scope>NUCLEOTIDE SEQUENCE [LARGE SCALE GENOMIC DNA]</scope>
    <source>
        <strain evidence="9 10">157</strain>
    </source>
</reference>
<evidence type="ECO:0000256" key="7">
    <source>
        <dbReference type="ARBA" id="ARBA00023239"/>
    </source>
</evidence>
<dbReference type="Pfam" id="PF02586">
    <property type="entry name" value="SRAP"/>
    <property type="match status" value="1"/>
</dbReference>
<dbReference type="OrthoDB" id="9782620at2"/>
<dbReference type="AlphaFoldDB" id="A0A2M8IVC3"/>
<dbReference type="GO" id="GO:0106300">
    <property type="term" value="P:protein-DNA covalent cross-linking repair"/>
    <property type="evidence" value="ECO:0007669"/>
    <property type="project" value="InterPro"/>
</dbReference>
<dbReference type="InterPro" id="IPR036590">
    <property type="entry name" value="SRAP-like"/>
</dbReference>
<evidence type="ECO:0000256" key="4">
    <source>
        <dbReference type="ARBA" id="ARBA00022801"/>
    </source>
</evidence>
<evidence type="ECO:0000313" key="10">
    <source>
        <dbReference type="Proteomes" id="UP000231553"/>
    </source>
</evidence>
<keyword evidence="4 8" id="KW-0378">Hydrolase</keyword>
<keyword evidence="10" id="KW-1185">Reference proteome</keyword>
<keyword evidence="2 8" id="KW-0645">Protease</keyword>
<dbReference type="GO" id="GO:0008233">
    <property type="term" value="F:peptidase activity"/>
    <property type="evidence" value="ECO:0007669"/>
    <property type="project" value="UniProtKB-KW"/>
</dbReference>
<accession>A0A2M8IVC3</accession>
<keyword evidence="3" id="KW-0227">DNA damage</keyword>
<dbReference type="EC" id="3.4.-.-" evidence="8"/>
<evidence type="ECO:0000256" key="1">
    <source>
        <dbReference type="ARBA" id="ARBA00008136"/>
    </source>
</evidence>